<accession>A0A6C0CUZ9</accession>
<proteinExistence type="predicted"/>
<dbReference type="EMBL" id="MN739499">
    <property type="protein sequence ID" value="QHT08666.1"/>
    <property type="molecule type" value="Genomic_DNA"/>
</dbReference>
<evidence type="ECO:0000313" key="1">
    <source>
        <dbReference type="EMBL" id="QHT08666.1"/>
    </source>
</evidence>
<protein>
    <submittedName>
        <fullName evidence="1">Uncharacterized protein</fullName>
    </submittedName>
</protein>
<reference evidence="1" key="1">
    <citation type="journal article" date="2020" name="Nature">
        <title>Giant virus diversity and host interactions through global metagenomics.</title>
        <authorList>
            <person name="Schulz F."/>
            <person name="Roux S."/>
            <person name="Paez-Espino D."/>
            <person name="Jungbluth S."/>
            <person name="Walsh D.A."/>
            <person name="Denef V.J."/>
            <person name="McMahon K.D."/>
            <person name="Konstantinidis K.T."/>
            <person name="Eloe-Fadrosh E.A."/>
            <person name="Kyrpides N.C."/>
            <person name="Woyke T."/>
        </authorList>
    </citation>
    <scope>NUCLEOTIDE SEQUENCE</scope>
    <source>
        <strain evidence="1">GVMAG-M-3300023109-53</strain>
    </source>
</reference>
<sequence>MFGFTIKVVICDYKNQKMIYEVLQLETKDTIFDKYLMKLKKPNSKYSYPMILTDSKKIEIDEQSFKKKYKIYFDRDDIINPKKRKSKEAFYSKVFKELYMEINEDNVNEYSKLKINDKHFQQKSINIVSQFTIDLNIHIKDSIQSKLQYLQ</sequence>
<organism evidence="1">
    <name type="scientific">viral metagenome</name>
    <dbReference type="NCBI Taxonomy" id="1070528"/>
    <lineage>
        <taxon>unclassified sequences</taxon>
        <taxon>metagenomes</taxon>
        <taxon>organismal metagenomes</taxon>
    </lineage>
</organism>
<dbReference type="AlphaFoldDB" id="A0A6C0CUZ9"/>
<name>A0A6C0CUZ9_9ZZZZ</name>